<protein>
    <submittedName>
        <fullName evidence="1">Uncharacterized protein</fullName>
    </submittedName>
</protein>
<proteinExistence type="predicted"/>
<comment type="caution">
    <text evidence="1">The sequence shown here is derived from an EMBL/GenBank/DDBJ whole genome shotgun (WGS) entry which is preliminary data.</text>
</comment>
<dbReference type="RefSeq" id="WP_179420116.1">
    <property type="nucleotide sequence ID" value="NZ_JACCAB010000001.1"/>
</dbReference>
<keyword evidence="2" id="KW-1185">Reference proteome</keyword>
<dbReference type="EMBL" id="JACCAB010000001">
    <property type="protein sequence ID" value="NYG07799.1"/>
    <property type="molecule type" value="Genomic_DNA"/>
</dbReference>
<evidence type="ECO:0000313" key="1">
    <source>
        <dbReference type="EMBL" id="NYG07799.1"/>
    </source>
</evidence>
<gene>
    <name evidence="1" type="ORF">BJ986_002286</name>
</gene>
<dbReference type="AlphaFoldDB" id="A0A852WGA9"/>
<name>A0A852WGA9_9MICO</name>
<reference evidence="1 2" key="1">
    <citation type="submission" date="2020-07" db="EMBL/GenBank/DDBJ databases">
        <title>Sequencing the genomes of 1000 actinobacteria strains.</title>
        <authorList>
            <person name="Klenk H.-P."/>
        </authorList>
    </citation>
    <scope>NUCLEOTIDE SEQUENCE [LARGE SCALE GENOMIC DNA]</scope>
    <source>
        <strain evidence="1 2">DSM 23987</strain>
    </source>
</reference>
<organism evidence="1 2">
    <name type="scientific">Pedococcus badiiscoriae</name>
    <dbReference type="NCBI Taxonomy" id="642776"/>
    <lineage>
        <taxon>Bacteria</taxon>
        <taxon>Bacillati</taxon>
        <taxon>Actinomycetota</taxon>
        <taxon>Actinomycetes</taxon>
        <taxon>Micrococcales</taxon>
        <taxon>Intrasporangiaceae</taxon>
        <taxon>Pedococcus</taxon>
    </lineage>
</organism>
<dbReference type="Proteomes" id="UP000573599">
    <property type="component" value="Unassembled WGS sequence"/>
</dbReference>
<evidence type="ECO:0000313" key="2">
    <source>
        <dbReference type="Proteomes" id="UP000573599"/>
    </source>
</evidence>
<accession>A0A852WGA9</accession>
<sequence>MATNQLEAGVEEWPRVTVTNGTSFTLIPHFSGGGKASSPLTPDFPLEMNWPDYDSRPITPGTTATFDVGRSTGLILYVPPGGKILRFDVSLRVEDEGSRFSDCQVSLTHVN</sequence>